<proteinExistence type="predicted"/>
<dbReference type="PANTHER" id="PTHR36059:SF2">
    <property type="entry name" value="OS02G0175800 PROTEIN"/>
    <property type="match status" value="1"/>
</dbReference>
<keyword evidence="1" id="KW-0472">Membrane</keyword>
<name>A0A7J7MKW4_9MAGN</name>
<gene>
    <name evidence="2" type="ORF">GIB67_019988</name>
</gene>
<feature type="transmembrane region" description="Helical" evidence="1">
    <location>
        <begin position="54"/>
        <end position="71"/>
    </location>
</feature>
<keyword evidence="1" id="KW-1133">Transmembrane helix</keyword>
<evidence type="ECO:0000256" key="1">
    <source>
        <dbReference type="SAM" id="Phobius"/>
    </source>
</evidence>
<dbReference type="PANTHER" id="PTHR36059">
    <property type="entry name" value="OS02G0175800 PROTEIN"/>
    <property type="match status" value="1"/>
</dbReference>
<organism evidence="2 3">
    <name type="scientific">Kingdonia uniflora</name>
    <dbReference type="NCBI Taxonomy" id="39325"/>
    <lineage>
        <taxon>Eukaryota</taxon>
        <taxon>Viridiplantae</taxon>
        <taxon>Streptophyta</taxon>
        <taxon>Embryophyta</taxon>
        <taxon>Tracheophyta</taxon>
        <taxon>Spermatophyta</taxon>
        <taxon>Magnoliopsida</taxon>
        <taxon>Ranunculales</taxon>
        <taxon>Circaeasteraceae</taxon>
        <taxon>Kingdonia</taxon>
    </lineage>
</organism>
<keyword evidence="1" id="KW-0812">Transmembrane</keyword>
<dbReference type="Proteomes" id="UP000541444">
    <property type="component" value="Unassembled WGS sequence"/>
</dbReference>
<reference evidence="2 3" key="1">
    <citation type="journal article" date="2020" name="IScience">
        <title>Genome Sequencing of the Endangered Kingdonia uniflora (Circaeasteraceae, Ranunculales) Reveals Potential Mechanisms of Evolutionary Specialization.</title>
        <authorList>
            <person name="Sun Y."/>
            <person name="Deng T."/>
            <person name="Zhang A."/>
            <person name="Moore M.J."/>
            <person name="Landis J.B."/>
            <person name="Lin N."/>
            <person name="Zhang H."/>
            <person name="Zhang X."/>
            <person name="Huang J."/>
            <person name="Zhang X."/>
            <person name="Sun H."/>
            <person name="Wang H."/>
        </authorList>
    </citation>
    <scope>NUCLEOTIDE SEQUENCE [LARGE SCALE GENOMIC DNA]</scope>
    <source>
        <strain evidence="2">TB1705</strain>
        <tissue evidence="2">Leaf</tissue>
    </source>
</reference>
<dbReference type="EMBL" id="JACGCM010001428">
    <property type="protein sequence ID" value="KAF6155462.1"/>
    <property type="molecule type" value="Genomic_DNA"/>
</dbReference>
<evidence type="ECO:0000313" key="2">
    <source>
        <dbReference type="EMBL" id="KAF6155462.1"/>
    </source>
</evidence>
<dbReference type="OrthoDB" id="503863at2759"/>
<evidence type="ECO:0000313" key="3">
    <source>
        <dbReference type="Proteomes" id="UP000541444"/>
    </source>
</evidence>
<protein>
    <submittedName>
        <fullName evidence="2">Uncharacterized protein</fullName>
    </submittedName>
</protein>
<comment type="caution">
    <text evidence="2">The sequence shown here is derived from an EMBL/GenBank/DDBJ whole genome shotgun (WGS) entry which is preliminary data.</text>
</comment>
<accession>A0A7J7MKW4</accession>
<keyword evidence="3" id="KW-1185">Reference proteome</keyword>
<sequence>MVMRNFYNEIRAFKVKDLPLHLKPMFTRDYMKQSVSRGLDNYHRKYIITSSQKSIFHIFFGGMIFSYLVALPEDHRHLEHMVHAKEHGG</sequence>
<dbReference type="AlphaFoldDB" id="A0A7J7MKW4"/>